<dbReference type="SUPFAM" id="SSF88713">
    <property type="entry name" value="Glycoside hydrolase/deacetylase"/>
    <property type="match status" value="1"/>
</dbReference>
<keyword evidence="2" id="KW-1185">Reference proteome</keyword>
<organism evidence="1 2">
    <name type="scientific">Elysia crispata</name>
    <name type="common">lettuce slug</name>
    <dbReference type="NCBI Taxonomy" id="231223"/>
    <lineage>
        <taxon>Eukaryota</taxon>
        <taxon>Metazoa</taxon>
        <taxon>Spiralia</taxon>
        <taxon>Lophotrochozoa</taxon>
        <taxon>Mollusca</taxon>
        <taxon>Gastropoda</taxon>
        <taxon>Heterobranchia</taxon>
        <taxon>Euthyneura</taxon>
        <taxon>Panpulmonata</taxon>
        <taxon>Sacoglossa</taxon>
        <taxon>Placobranchoidea</taxon>
        <taxon>Plakobranchidae</taxon>
        <taxon>Elysia</taxon>
    </lineage>
</organism>
<dbReference type="GO" id="GO:0005975">
    <property type="term" value="P:carbohydrate metabolic process"/>
    <property type="evidence" value="ECO:0007669"/>
    <property type="project" value="InterPro"/>
</dbReference>
<comment type="caution">
    <text evidence="1">The sequence shown here is derived from an EMBL/GenBank/DDBJ whole genome shotgun (WGS) entry which is preliminary data.</text>
</comment>
<dbReference type="PANTHER" id="PTHR45985:SF3">
    <property type="entry name" value="CHITIN DEACETYLASE-LIKE 4"/>
    <property type="match status" value="1"/>
</dbReference>
<proteinExistence type="predicted"/>
<dbReference type="AlphaFoldDB" id="A0AAE0Y3M3"/>
<sequence length="153" mass="17362">MLVKQKVLSEVHNANVYNLTRNFGWRGFANLSPTDAVFEALTERGAMFDSSVMTDSRDQPWPYTLDFGLKDHCSIHATHCPTARYPGLCGNRSPFGINLHHNWLMGQNRIAYQRGLIRFFDEVLGRGDVVIVSIEQMLKWVASPVPYASQFPC</sequence>
<dbReference type="Gene3D" id="3.20.20.370">
    <property type="entry name" value="Glycoside hydrolase/deacetylase"/>
    <property type="match status" value="1"/>
</dbReference>
<dbReference type="Proteomes" id="UP001283361">
    <property type="component" value="Unassembled WGS sequence"/>
</dbReference>
<evidence type="ECO:0000313" key="1">
    <source>
        <dbReference type="EMBL" id="KAK3731698.1"/>
    </source>
</evidence>
<dbReference type="InterPro" id="IPR052740">
    <property type="entry name" value="CE4"/>
</dbReference>
<name>A0AAE0Y3M3_9GAST</name>
<dbReference type="EMBL" id="JAWDGP010006989">
    <property type="protein sequence ID" value="KAK3731698.1"/>
    <property type="molecule type" value="Genomic_DNA"/>
</dbReference>
<protein>
    <submittedName>
        <fullName evidence="1">Uncharacterized protein</fullName>
    </submittedName>
</protein>
<gene>
    <name evidence="1" type="ORF">RRG08_035368</name>
</gene>
<dbReference type="InterPro" id="IPR011330">
    <property type="entry name" value="Glyco_hydro/deAcase_b/a-brl"/>
</dbReference>
<evidence type="ECO:0000313" key="2">
    <source>
        <dbReference type="Proteomes" id="UP001283361"/>
    </source>
</evidence>
<dbReference type="PANTHER" id="PTHR45985">
    <property type="match status" value="1"/>
</dbReference>
<accession>A0AAE0Y3M3</accession>
<reference evidence="1" key="1">
    <citation type="journal article" date="2023" name="G3 (Bethesda)">
        <title>A reference genome for the long-term kleptoplast-retaining sea slug Elysia crispata morphotype clarki.</title>
        <authorList>
            <person name="Eastman K.E."/>
            <person name="Pendleton A.L."/>
            <person name="Shaikh M.A."/>
            <person name="Suttiyut T."/>
            <person name="Ogas R."/>
            <person name="Tomko P."/>
            <person name="Gavelis G."/>
            <person name="Widhalm J.R."/>
            <person name="Wisecaver J.H."/>
        </authorList>
    </citation>
    <scope>NUCLEOTIDE SEQUENCE</scope>
    <source>
        <strain evidence="1">ECLA1</strain>
    </source>
</reference>